<dbReference type="EMBL" id="JAOWKX010000003">
    <property type="protein sequence ID" value="MCV2884603.1"/>
    <property type="molecule type" value="Genomic_DNA"/>
</dbReference>
<dbReference type="PANTHER" id="PTHR47197">
    <property type="entry name" value="PROTEIN NIRF"/>
    <property type="match status" value="1"/>
</dbReference>
<dbReference type="SUPFAM" id="SSF51004">
    <property type="entry name" value="C-terminal (heme d1) domain of cytochrome cd1-nitrite reductase"/>
    <property type="match status" value="1"/>
</dbReference>
<evidence type="ECO:0000313" key="2">
    <source>
        <dbReference type="EMBL" id="MCV2884603.1"/>
    </source>
</evidence>
<gene>
    <name evidence="2" type="ORF">OE749_07840</name>
</gene>
<protein>
    <recommendedName>
        <fullName evidence="4">Methanethiol oxidase</fullName>
    </recommendedName>
</protein>
<keyword evidence="1" id="KW-0732">Signal</keyword>
<evidence type="ECO:0000313" key="3">
    <source>
        <dbReference type="Proteomes" id="UP001652504"/>
    </source>
</evidence>
<dbReference type="InterPro" id="IPR051200">
    <property type="entry name" value="Host-pathogen_enzymatic-act"/>
</dbReference>
<keyword evidence="3" id="KW-1185">Reference proteome</keyword>
<dbReference type="Proteomes" id="UP001652504">
    <property type="component" value="Unassembled WGS sequence"/>
</dbReference>
<dbReference type="InterPro" id="IPR015943">
    <property type="entry name" value="WD40/YVTN_repeat-like_dom_sf"/>
</dbReference>
<accession>A0ABT3A7F5</accession>
<evidence type="ECO:0008006" key="4">
    <source>
        <dbReference type="Google" id="ProtNLM"/>
    </source>
</evidence>
<dbReference type="RefSeq" id="WP_263711883.1">
    <property type="nucleotide sequence ID" value="NZ_JAOWKX010000003.1"/>
</dbReference>
<reference evidence="2 3" key="1">
    <citation type="submission" date="2022-10" db="EMBL/GenBank/DDBJ databases">
        <title>Aestuariibacter sp. AA17 isolated from Montipora capitata coral fragment.</title>
        <authorList>
            <person name="Emsley S.A."/>
            <person name="Pfannmuller K.M."/>
            <person name="Loughran R.M."/>
            <person name="Shlafstein M."/>
            <person name="Papke E."/>
            <person name="Saw J.H."/>
            <person name="Ushijima B."/>
            <person name="Videau P."/>
        </authorList>
    </citation>
    <scope>NUCLEOTIDE SEQUENCE [LARGE SCALE GENOMIC DNA]</scope>
    <source>
        <strain evidence="2 3">AA17</strain>
    </source>
</reference>
<dbReference type="Gene3D" id="2.130.10.10">
    <property type="entry name" value="YVTN repeat-like/Quinoprotein amine dehydrogenase"/>
    <property type="match status" value="2"/>
</dbReference>
<dbReference type="InterPro" id="IPR011048">
    <property type="entry name" value="Haem_d1_sf"/>
</dbReference>
<sequence length="456" mass="49968">MKKTLCFAMMAAAGLVSGNALANVDAGSFMDGAEEAAFFDFWSIKGKPLAFSKRLSNTYVALDMMEGEIILVNADNDFMIQQNLTGLWGWPGGRPQHAIISADGKWIYVTTDASAEDPASVVVLKARRLFWEQGYADLEVVKVLEAEPAGTTSKYNVPTQTSDLQPIASWTQPPMTQIHGPTILPYSNFAYFTQWTDDKVRIIDGKNLEFADHDPLVIEGVTDYTHGIFFNESGTLGLSTGYYYDDTDVDLYSVDKKTGKLTLEKVIPLGDENAKAAFTHFNVWLDERYVVTASMQFGPTSLTPAGQDIIPPSVWVIDAWEGTAKKILDAANDASESGVFRSASDIAVAAGKLYVAEEDSLDGTYGNDGYVSIYDLSNVNEPKFIKRLKPGVELPEGFNVSHSLGVTADERFIYLTSYASRFIIKIDTTTDTVVKVYDENDGLTMPHGGFVSGSLR</sequence>
<feature type="chain" id="PRO_5046349949" description="Methanethiol oxidase" evidence="1">
    <location>
        <begin position="23"/>
        <end position="456"/>
    </location>
</feature>
<feature type="signal peptide" evidence="1">
    <location>
        <begin position="1"/>
        <end position="22"/>
    </location>
</feature>
<dbReference type="PANTHER" id="PTHR47197:SF3">
    <property type="entry name" value="DIHYDRO-HEME D1 DEHYDROGENASE"/>
    <property type="match status" value="1"/>
</dbReference>
<evidence type="ECO:0000256" key="1">
    <source>
        <dbReference type="SAM" id="SignalP"/>
    </source>
</evidence>
<proteinExistence type="predicted"/>
<name>A0ABT3A7F5_9ALTE</name>
<organism evidence="2 3">
    <name type="scientific">Fluctibacter corallii</name>
    <dbReference type="NCBI Taxonomy" id="2984329"/>
    <lineage>
        <taxon>Bacteria</taxon>
        <taxon>Pseudomonadati</taxon>
        <taxon>Pseudomonadota</taxon>
        <taxon>Gammaproteobacteria</taxon>
        <taxon>Alteromonadales</taxon>
        <taxon>Alteromonadaceae</taxon>
        <taxon>Fluctibacter</taxon>
    </lineage>
</organism>
<comment type="caution">
    <text evidence="2">The sequence shown here is derived from an EMBL/GenBank/DDBJ whole genome shotgun (WGS) entry which is preliminary data.</text>
</comment>